<feature type="transmembrane region" description="Helical" evidence="2">
    <location>
        <begin position="175"/>
        <end position="196"/>
    </location>
</feature>
<dbReference type="EMBL" id="JAULSO010000001">
    <property type="protein sequence ID" value="KAK3693408.1"/>
    <property type="molecule type" value="Genomic_DNA"/>
</dbReference>
<feature type="transmembrane region" description="Helical" evidence="2">
    <location>
        <begin position="228"/>
        <end position="247"/>
    </location>
</feature>
<evidence type="ECO:0000313" key="4">
    <source>
        <dbReference type="Proteomes" id="UP001270362"/>
    </source>
</evidence>
<keyword evidence="2" id="KW-1133">Transmembrane helix</keyword>
<dbReference type="Gene3D" id="1.10.167.10">
    <property type="entry name" value="Regulator of G-protein Signalling 4, domain 2"/>
    <property type="match status" value="1"/>
</dbReference>
<dbReference type="SUPFAM" id="SSF48097">
    <property type="entry name" value="Regulator of G-protein signaling, RGS"/>
    <property type="match status" value="1"/>
</dbReference>
<feature type="compositionally biased region" description="Polar residues" evidence="1">
    <location>
        <begin position="590"/>
        <end position="600"/>
    </location>
</feature>
<feature type="region of interest" description="Disordered" evidence="1">
    <location>
        <begin position="347"/>
        <end position="372"/>
    </location>
</feature>
<proteinExistence type="predicted"/>
<evidence type="ECO:0000313" key="3">
    <source>
        <dbReference type="EMBL" id="KAK3693408.1"/>
    </source>
</evidence>
<feature type="transmembrane region" description="Helical" evidence="2">
    <location>
        <begin position="103"/>
        <end position="119"/>
    </location>
</feature>
<dbReference type="InterPro" id="IPR036305">
    <property type="entry name" value="RGS_sf"/>
</dbReference>
<gene>
    <name evidence="3" type="ORF">B0T22DRAFT_39825</name>
</gene>
<keyword evidence="2" id="KW-0812">Transmembrane</keyword>
<feature type="transmembrane region" description="Helical" evidence="2">
    <location>
        <begin position="69"/>
        <end position="91"/>
    </location>
</feature>
<dbReference type="AlphaFoldDB" id="A0AAE0XHD7"/>
<feature type="transmembrane region" description="Helical" evidence="2">
    <location>
        <begin position="35"/>
        <end position="57"/>
    </location>
</feature>
<protein>
    <recommendedName>
        <fullName evidence="5">RGS domain-containing protein</fullName>
    </recommendedName>
</protein>
<feature type="compositionally biased region" description="Low complexity" evidence="1">
    <location>
        <begin position="348"/>
        <end position="370"/>
    </location>
</feature>
<evidence type="ECO:0000256" key="2">
    <source>
        <dbReference type="SAM" id="Phobius"/>
    </source>
</evidence>
<feature type="region of interest" description="Disordered" evidence="1">
    <location>
        <begin position="582"/>
        <end position="602"/>
    </location>
</feature>
<comment type="caution">
    <text evidence="3">The sequence shown here is derived from an EMBL/GenBank/DDBJ whole genome shotgun (WGS) entry which is preliminary data.</text>
</comment>
<name>A0AAE0XHD7_9PEZI</name>
<organism evidence="3 4">
    <name type="scientific">Podospora appendiculata</name>
    <dbReference type="NCBI Taxonomy" id="314037"/>
    <lineage>
        <taxon>Eukaryota</taxon>
        <taxon>Fungi</taxon>
        <taxon>Dikarya</taxon>
        <taxon>Ascomycota</taxon>
        <taxon>Pezizomycotina</taxon>
        <taxon>Sordariomycetes</taxon>
        <taxon>Sordariomycetidae</taxon>
        <taxon>Sordariales</taxon>
        <taxon>Podosporaceae</taxon>
        <taxon>Podospora</taxon>
    </lineage>
</organism>
<dbReference type="Proteomes" id="UP001270362">
    <property type="component" value="Unassembled WGS sequence"/>
</dbReference>
<evidence type="ECO:0000256" key="1">
    <source>
        <dbReference type="SAM" id="MobiDB-lite"/>
    </source>
</evidence>
<evidence type="ECO:0008006" key="5">
    <source>
        <dbReference type="Google" id="ProtNLM"/>
    </source>
</evidence>
<reference evidence="3" key="1">
    <citation type="journal article" date="2023" name="Mol. Phylogenet. Evol.">
        <title>Genome-scale phylogeny and comparative genomics of the fungal order Sordariales.</title>
        <authorList>
            <person name="Hensen N."/>
            <person name="Bonometti L."/>
            <person name="Westerberg I."/>
            <person name="Brannstrom I.O."/>
            <person name="Guillou S."/>
            <person name="Cros-Aarteil S."/>
            <person name="Calhoun S."/>
            <person name="Haridas S."/>
            <person name="Kuo A."/>
            <person name="Mondo S."/>
            <person name="Pangilinan J."/>
            <person name="Riley R."/>
            <person name="LaButti K."/>
            <person name="Andreopoulos B."/>
            <person name="Lipzen A."/>
            <person name="Chen C."/>
            <person name="Yan M."/>
            <person name="Daum C."/>
            <person name="Ng V."/>
            <person name="Clum A."/>
            <person name="Steindorff A."/>
            <person name="Ohm R.A."/>
            <person name="Martin F."/>
            <person name="Silar P."/>
            <person name="Natvig D.O."/>
            <person name="Lalanne C."/>
            <person name="Gautier V."/>
            <person name="Ament-Velasquez S.L."/>
            <person name="Kruys A."/>
            <person name="Hutchinson M.I."/>
            <person name="Powell A.J."/>
            <person name="Barry K."/>
            <person name="Miller A.N."/>
            <person name="Grigoriev I.V."/>
            <person name="Debuchy R."/>
            <person name="Gladieux P."/>
            <person name="Hiltunen Thoren M."/>
            <person name="Johannesson H."/>
        </authorList>
    </citation>
    <scope>NUCLEOTIDE SEQUENCE</scope>
    <source>
        <strain evidence="3">CBS 314.62</strain>
    </source>
</reference>
<dbReference type="InterPro" id="IPR044926">
    <property type="entry name" value="RGS_subdomain_2"/>
</dbReference>
<sequence>MFLPLPVPLTPRAAAGSEFGTTPNTKPSARVDGVAIWWLTFAAVWTAVLASAMVFLHRKRAKPALRMRSLPLTFAGVVLLHMYWLSVQIGYTIGPLAPEVAEFWIMSVWYPFGIAMFQASNSQFLHVARAQARFADPPNEMRTRFSEKKLLDLQQRTTKPGWVARLRGMDYAKRMFLSVTIGMTVQLVVVVVIYMLSRKFHPTFGIPGTEVYGTPVEISMQQGRGWEWWPSLFWQFLWAWVIAPIILWRSRKIHDTHGWQLQTIACCIAGLPAAPMWLISLYVPAMSAVNLYFIPPQWIAISIFVMEIFTILLPTYKVLQDQRLESSIAAIRQQWAHVEPLKNFHDALTPTTTTTSPSRPTSTPLSSRKPSTAHEDSILTMSALEHVLSQDPSSLREFSARRDFSGENIGFLTAVSTWKSALPPSFVRSGRDAAPDVVRRAFTDALRIHVEFASPSAAEFPINIAGPTSRRLESVFAHAARQMFGSHHKPGRENAATPFAEVHWGGPRQGSQVSIVPRAPPSPVYKGVETFVMTATGGDGDGVLLYDGPVPQGFDAGIFDQACEEIKYLVLTNTWPKYVRERRASEDSTRSGGTVQSDGTARSRGSLRKAFAFLRPMVC</sequence>
<feature type="transmembrane region" description="Helical" evidence="2">
    <location>
        <begin position="259"/>
        <end position="278"/>
    </location>
</feature>
<keyword evidence="2" id="KW-0472">Membrane</keyword>
<accession>A0AAE0XHD7</accession>
<reference evidence="3" key="2">
    <citation type="submission" date="2023-06" db="EMBL/GenBank/DDBJ databases">
        <authorList>
            <consortium name="Lawrence Berkeley National Laboratory"/>
            <person name="Haridas S."/>
            <person name="Hensen N."/>
            <person name="Bonometti L."/>
            <person name="Westerberg I."/>
            <person name="Brannstrom I.O."/>
            <person name="Guillou S."/>
            <person name="Cros-Aarteil S."/>
            <person name="Calhoun S."/>
            <person name="Kuo A."/>
            <person name="Mondo S."/>
            <person name="Pangilinan J."/>
            <person name="Riley R."/>
            <person name="Labutti K."/>
            <person name="Andreopoulos B."/>
            <person name="Lipzen A."/>
            <person name="Chen C."/>
            <person name="Yanf M."/>
            <person name="Daum C."/>
            <person name="Ng V."/>
            <person name="Clum A."/>
            <person name="Steindorff A."/>
            <person name="Ohm R."/>
            <person name="Martin F."/>
            <person name="Silar P."/>
            <person name="Natvig D."/>
            <person name="Lalanne C."/>
            <person name="Gautier V."/>
            <person name="Ament-Velasquez S.L."/>
            <person name="Kruys A."/>
            <person name="Hutchinson M.I."/>
            <person name="Powell A.J."/>
            <person name="Barry K."/>
            <person name="Miller A.N."/>
            <person name="Grigoriev I.V."/>
            <person name="Debuchy R."/>
            <person name="Gladieux P."/>
            <person name="Thoren M.H."/>
            <person name="Johannesson H."/>
        </authorList>
    </citation>
    <scope>NUCLEOTIDE SEQUENCE</scope>
    <source>
        <strain evidence="3">CBS 314.62</strain>
    </source>
</reference>
<feature type="transmembrane region" description="Helical" evidence="2">
    <location>
        <begin position="298"/>
        <end position="316"/>
    </location>
</feature>
<keyword evidence="4" id="KW-1185">Reference proteome</keyword>